<accession>A0A2N6NAB0</accession>
<dbReference type="EMBL" id="MRVG01000014">
    <property type="protein sequence ID" value="PMB64206.1"/>
    <property type="molecule type" value="Genomic_DNA"/>
</dbReference>
<protein>
    <submittedName>
        <fullName evidence="2">Uncharacterized protein</fullName>
    </submittedName>
</protein>
<proteinExistence type="predicted"/>
<feature type="compositionally biased region" description="Low complexity" evidence="1">
    <location>
        <begin position="16"/>
        <end position="31"/>
    </location>
</feature>
<name>A0A2N6NAB0_BEABA</name>
<evidence type="ECO:0000256" key="1">
    <source>
        <dbReference type="SAM" id="MobiDB-lite"/>
    </source>
</evidence>
<sequence length="205" mass="22909">MGSGLPPTPRQRRRSSSNSNSSNSNSNSSNSISTLPSATLINLVGRRQPMRSTPITIILIIQLLKLHLESREDQTTNTTAASTRPARTLPRPPTIPNLRILLELVTLVRLRTLALLAAHLQYNHPIVSQRAQRLVKLLVRLKATLQIRLLTRSEAQVNGINTPRRSTSLSLFTVTSSTSVTTAILRKLSRRRRICHTPPSLKRRR</sequence>
<dbReference type="AlphaFoldDB" id="A0A2N6NAB0"/>
<gene>
    <name evidence="2" type="ORF">BM221_010000</name>
</gene>
<evidence type="ECO:0000313" key="3">
    <source>
        <dbReference type="Proteomes" id="UP000235728"/>
    </source>
</evidence>
<dbReference type="Proteomes" id="UP000235728">
    <property type="component" value="Unassembled WGS sequence"/>
</dbReference>
<evidence type="ECO:0000313" key="2">
    <source>
        <dbReference type="EMBL" id="PMB64206.1"/>
    </source>
</evidence>
<organism evidence="2 3">
    <name type="scientific">Beauveria bassiana</name>
    <name type="common">White muscardine disease fungus</name>
    <name type="synonym">Tritirachium shiotae</name>
    <dbReference type="NCBI Taxonomy" id="176275"/>
    <lineage>
        <taxon>Eukaryota</taxon>
        <taxon>Fungi</taxon>
        <taxon>Dikarya</taxon>
        <taxon>Ascomycota</taxon>
        <taxon>Pezizomycotina</taxon>
        <taxon>Sordariomycetes</taxon>
        <taxon>Hypocreomycetidae</taxon>
        <taxon>Hypocreales</taxon>
        <taxon>Cordycipitaceae</taxon>
        <taxon>Beauveria</taxon>
    </lineage>
</organism>
<comment type="caution">
    <text evidence="2">The sequence shown here is derived from an EMBL/GenBank/DDBJ whole genome shotgun (WGS) entry which is preliminary data.</text>
</comment>
<feature type="region of interest" description="Disordered" evidence="1">
    <location>
        <begin position="1"/>
        <end position="32"/>
    </location>
</feature>
<reference evidence="2 3" key="1">
    <citation type="journal article" date="2016" name="Appl. Microbiol. Biotechnol.">
        <title>Characterization of T-DNA insertion mutants with decreased virulence in the entomopathogenic fungus Beauveria bassiana JEF-007.</title>
        <authorList>
            <person name="Kim S."/>
            <person name="Lee S.J."/>
            <person name="Nai Y.S."/>
            <person name="Yu J.S."/>
            <person name="Lee M.R."/>
            <person name="Yang Y.T."/>
            <person name="Kim J.S."/>
        </authorList>
    </citation>
    <scope>NUCLEOTIDE SEQUENCE [LARGE SCALE GENOMIC DNA]</scope>
    <source>
        <strain evidence="2 3">JEF-007</strain>
    </source>
</reference>